<dbReference type="Proteomes" id="UP000830401">
    <property type="component" value="Chromosome"/>
</dbReference>
<accession>A0ABY4G3J8</accession>
<feature type="transmembrane region" description="Helical" evidence="1">
    <location>
        <begin position="26"/>
        <end position="45"/>
    </location>
</feature>
<dbReference type="EMBL" id="CP095061">
    <property type="protein sequence ID" value="UOQ65388.1"/>
    <property type="molecule type" value="Genomic_DNA"/>
</dbReference>
<evidence type="ECO:0000313" key="2">
    <source>
        <dbReference type="EMBL" id="UOQ65388.1"/>
    </source>
</evidence>
<evidence type="ECO:0000256" key="1">
    <source>
        <dbReference type="SAM" id="Phobius"/>
    </source>
</evidence>
<organism evidence="2 3">
    <name type="scientific">Hymenobacter volaticus</name>
    <dbReference type="NCBI Taxonomy" id="2932254"/>
    <lineage>
        <taxon>Bacteria</taxon>
        <taxon>Pseudomonadati</taxon>
        <taxon>Bacteroidota</taxon>
        <taxon>Cytophagia</taxon>
        <taxon>Cytophagales</taxon>
        <taxon>Hymenobacteraceae</taxon>
        <taxon>Hymenobacter</taxon>
    </lineage>
</organism>
<keyword evidence="3" id="KW-1185">Reference proteome</keyword>
<feature type="transmembrane region" description="Helical" evidence="1">
    <location>
        <begin position="65"/>
        <end position="88"/>
    </location>
</feature>
<keyword evidence="1" id="KW-0812">Transmembrane</keyword>
<name>A0ABY4G3J8_9BACT</name>
<sequence>MCAVLWVWWMLPQFWPQLHTGGFDELFTWLQVALPLGNGVVLWWVSRPMWQSPRLDNREELKRSFVLLLSVLFHLASLVLVAGVIMLFSGAGVGG</sequence>
<proteinExistence type="predicted"/>
<protein>
    <submittedName>
        <fullName evidence="2">Uncharacterized protein</fullName>
    </submittedName>
</protein>
<keyword evidence="1" id="KW-0472">Membrane</keyword>
<dbReference type="RefSeq" id="WP_245119395.1">
    <property type="nucleotide sequence ID" value="NZ_CP095061.1"/>
</dbReference>
<evidence type="ECO:0000313" key="3">
    <source>
        <dbReference type="Proteomes" id="UP000830401"/>
    </source>
</evidence>
<gene>
    <name evidence="2" type="ORF">MUN86_17800</name>
</gene>
<reference evidence="2" key="1">
    <citation type="submission" date="2022-04" db="EMBL/GenBank/DDBJ databases">
        <title>Hymenobacter sp. isolated from the air.</title>
        <authorList>
            <person name="Won M."/>
            <person name="Lee C.-M."/>
            <person name="Woen H.-Y."/>
            <person name="Kwon S.-W."/>
        </authorList>
    </citation>
    <scope>NUCLEOTIDE SEQUENCE</scope>
    <source>
        <strain evidence="2">5420S-77</strain>
    </source>
</reference>
<keyword evidence="1" id="KW-1133">Transmembrane helix</keyword>